<dbReference type="Gene3D" id="3.90.70.10">
    <property type="entry name" value="Cysteine proteinases"/>
    <property type="match status" value="1"/>
</dbReference>
<dbReference type="Proteomes" id="UP001162164">
    <property type="component" value="Unassembled WGS sequence"/>
</dbReference>
<name>A0ABQ9J8H8_9CUCU</name>
<sequence>MFTYTAVFDSLIFRPKGPKDIADYEEVQRVLREEIVNPLRKNLFVSADHVMKLRRLLDRLSNVSGLTSEEKDPEEFLNSLLAEILKAEPFLKLNSGQEAFHYQLFVEKDADLTLPSGAAALRAKFFDEQH</sequence>
<protein>
    <submittedName>
        <fullName evidence="2">Uncharacterized protein</fullName>
    </submittedName>
</protein>
<evidence type="ECO:0000313" key="3">
    <source>
        <dbReference type="Proteomes" id="UP001162164"/>
    </source>
</evidence>
<keyword evidence="3" id="KW-1185">Reference proteome</keyword>
<proteinExistence type="predicted"/>
<dbReference type="EMBL" id="JAPWTJ010001071">
    <property type="protein sequence ID" value="KAJ8973997.1"/>
    <property type="molecule type" value="Genomic_DNA"/>
</dbReference>
<accession>A0ABQ9J8H8</accession>
<gene>
    <name evidence="2" type="ORF">NQ317_002393</name>
</gene>
<evidence type="ECO:0000313" key="2">
    <source>
        <dbReference type="EMBL" id="KAJ8973997.1"/>
    </source>
</evidence>
<dbReference type="PANTHER" id="PTHR11830">
    <property type="entry name" value="40S RIBOSOMAL PROTEIN S3A"/>
    <property type="match status" value="1"/>
</dbReference>
<organism evidence="2 3">
    <name type="scientific">Molorchus minor</name>
    <dbReference type="NCBI Taxonomy" id="1323400"/>
    <lineage>
        <taxon>Eukaryota</taxon>
        <taxon>Metazoa</taxon>
        <taxon>Ecdysozoa</taxon>
        <taxon>Arthropoda</taxon>
        <taxon>Hexapoda</taxon>
        <taxon>Insecta</taxon>
        <taxon>Pterygota</taxon>
        <taxon>Neoptera</taxon>
        <taxon>Endopterygota</taxon>
        <taxon>Coleoptera</taxon>
        <taxon>Polyphaga</taxon>
        <taxon>Cucujiformia</taxon>
        <taxon>Chrysomeloidea</taxon>
        <taxon>Cerambycidae</taxon>
        <taxon>Lamiinae</taxon>
        <taxon>Monochamini</taxon>
        <taxon>Molorchus</taxon>
    </lineage>
</organism>
<keyword evidence="1" id="KW-0963">Cytoplasm</keyword>
<comment type="caution">
    <text evidence="2">The sequence shown here is derived from an EMBL/GenBank/DDBJ whole genome shotgun (WGS) entry which is preliminary data.</text>
</comment>
<evidence type="ECO:0000256" key="1">
    <source>
        <dbReference type="ARBA" id="ARBA00022490"/>
    </source>
</evidence>
<reference evidence="2" key="1">
    <citation type="journal article" date="2023" name="Insect Mol. Biol.">
        <title>Genome sequencing provides insights into the evolution of gene families encoding plant cell wall-degrading enzymes in longhorned beetles.</title>
        <authorList>
            <person name="Shin N.R."/>
            <person name="Okamura Y."/>
            <person name="Kirsch R."/>
            <person name="Pauchet Y."/>
        </authorList>
    </citation>
    <scope>NUCLEOTIDE SEQUENCE</scope>
    <source>
        <strain evidence="2">MMC_N1</strain>
    </source>
</reference>